<feature type="region of interest" description="Disordered" evidence="1">
    <location>
        <begin position="13"/>
        <end position="41"/>
    </location>
</feature>
<protein>
    <submittedName>
        <fullName evidence="2">NECAB3 isoform 5</fullName>
    </submittedName>
</protein>
<sequence>MACAGLLTVCLLRPPAPQPQPQPQTPRHPQLAPDPGPAGHTLFQDVFRRADKNALI</sequence>
<reference evidence="2 3" key="1">
    <citation type="submission" date="2017-12" db="EMBL/GenBank/DDBJ databases">
        <title>High-resolution comparative analysis of great ape genomes.</title>
        <authorList>
            <person name="Pollen A."/>
            <person name="Hastie A."/>
            <person name="Hormozdiari F."/>
            <person name="Dougherty M."/>
            <person name="Liu R."/>
            <person name="Chaisson M."/>
            <person name="Hoppe E."/>
            <person name="Hill C."/>
            <person name="Pang A."/>
            <person name="Hillier L."/>
            <person name="Baker C."/>
            <person name="Armstrong J."/>
            <person name="Shendure J."/>
            <person name="Paten B."/>
            <person name="Wilson R."/>
            <person name="Chao H."/>
            <person name="Schneider V."/>
            <person name="Ventura M."/>
            <person name="Kronenberg Z."/>
            <person name="Murali S."/>
            <person name="Gordon D."/>
            <person name="Cantsilieris S."/>
            <person name="Munson K."/>
            <person name="Nelson B."/>
            <person name="Raja A."/>
            <person name="Underwood J."/>
            <person name="Diekhans M."/>
            <person name="Fiddes I."/>
            <person name="Haussler D."/>
            <person name="Eichler E."/>
        </authorList>
    </citation>
    <scope>NUCLEOTIDE SEQUENCE [LARGE SCALE GENOMIC DNA]</scope>
    <source>
        <strain evidence="2">Yerkes chimp pedigree #C0471</strain>
    </source>
</reference>
<feature type="compositionally biased region" description="Pro residues" evidence="1">
    <location>
        <begin position="14"/>
        <end position="36"/>
    </location>
</feature>
<evidence type="ECO:0000313" key="3">
    <source>
        <dbReference type="Proteomes" id="UP000236370"/>
    </source>
</evidence>
<evidence type="ECO:0000313" key="2">
    <source>
        <dbReference type="EMBL" id="PNI27767.1"/>
    </source>
</evidence>
<dbReference type="AlphaFoldDB" id="A0A2J8JYC4"/>
<comment type="caution">
    <text evidence="2">The sequence shown here is derived from an EMBL/GenBank/DDBJ whole genome shotgun (WGS) entry which is preliminary data.</text>
</comment>
<dbReference type="Proteomes" id="UP000236370">
    <property type="component" value="Unassembled WGS sequence"/>
</dbReference>
<dbReference type="EMBL" id="NBAG03000408">
    <property type="protein sequence ID" value="PNI27767.1"/>
    <property type="molecule type" value="Genomic_DNA"/>
</dbReference>
<accession>A0A2J8JYC4</accession>
<name>A0A2J8JYC4_PANTR</name>
<organism evidence="2 3">
    <name type="scientific">Pan troglodytes</name>
    <name type="common">Chimpanzee</name>
    <dbReference type="NCBI Taxonomy" id="9598"/>
    <lineage>
        <taxon>Eukaryota</taxon>
        <taxon>Metazoa</taxon>
        <taxon>Chordata</taxon>
        <taxon>Craniata</taxon>
        <taxon>Vertebrata</taxon>
        <taxon>Euteleostomi</taxon>
        <taxon>Mammalia</taxon>
        <taxon>Eutheria</taxon>
        <taxon>Euarchontoglires</taxon>
        <taxon>Primates</taxon>
        <taxon>Haplorrhini</taxon>
        <taxon>Catarrhini</taxon>
        <taxon>Hominidae</taxon>
        <taxon>Pan</taxon>
    </lineage>
</organism>
<proteinExistence type="predicted"/>
<evidence type="ECO:0000256" key="1">
    <source>
        <dbReference type="SAM" id="MobiDB-lite"/>
    </source>
</evidence>
<gene>
    <name evidence="2" type="ORF">CK820_G0043020</name>
</gene>